<keyword evidence="2" id="KW-0560">Oxidoreductase</keyword>
<dbReference type="Pfam" id="PF02910">
    <property type="entry name" value="Succ_DH_flav_C"/>
    <property type="match status" value="1"/>
</dbReference>
<protein>
    <submittedName>
        <fullName evidence="6">Fumarate reductase (CoM/CoB) subunit A</fullName>
    </submittedName>
</protein>
<evidence type="ECO:0000256" key="1">
    <source>
        <dbReference type="ARBA" id="ARBA00022630"/>
    </source>
</evidence>
<accession>A0A1H9FXY7</accession>
<dbReference type="SUPFAM" id="SSF51905">
    <property type="entry name" value="FAD/NAD(P)-binding domain"/>
    <property type="match status" value="1"/>
</dbReference>
<feature type="domain" description="Fumarate reductase/succinate dehydrogenase flavoprotein-like C-terminal" evidence="5">
    <location>
        <begin position="426"/>
        <end position="538"/>
    </location>
</feature>
<dbReference type="GO" id="GO:0009435">
    <property type="term" value="P:NAD+ biosynthetic process"/>
    <property type="evidence" value="ECO:0007669"/>
    <property type="project" value="UniProtKB-UniPathway"/>
</dbReference>
<gene>
    <name evidence="6" type="ORF">SAMN05216362_11354</name>
</gene>
<dbReference type="PIRSF" id="PIRSF000171">
    <property type="entry name" value="SDHA_APRA_LASPO"/>
    <property type="match status" value="1"/>
</dbReference>
<organism evidence="6 7">
    <name type="scientific">Piscibacillus halophilus</name>
    <dbReference type="NCBI Taxonomy" id="571933"/>
    <lineage>
        <taxon>Bacteria</taxon>
        <taxon>Bacillati</taxon>
        <taxon>Bacillota</taxon>
        <taxon>Bacilli</taxon>
        <taxon>Bacillales</taxon>
        <taxon>Bacillaceae</taxon>
        <taxon>Piscibacillus</taxon>
    </lineage>
</organism>
<dbReference type="Gene3D" id="1.20.58.100">
    <property type="entry name" value="Fumarate reductase/succinate dehydrogenase flavoprotein-like, C-terminal domain"/>
    <property type="match status" value="1"/>
</dbReference>
<dbReference type="InterPro" id="IPR015939">
    <property type="entry name" value="Fum_Rdtase/Succ_DH_flav-like_C"/>
</dbReference>
<dbReference type="PANTHER" id="PTHR11632">
    <property type="entry name" value="SUCCINATE DEHYDROGENASE 2 FLAVOPROTEIN SUBUNIT"/>
    <property type="match status" value="1"/>
</dbReference>
<dbReference type="Pfam" id="PF00890">
    <property type="entry name" value="FAD_binding_2"/>
    <property type="match status" value="1"/>
</dbReference>
<evidence type="ECO:0000313" key="6">
    <source>
        <dbReference type="EMBL" id="SEQ42679.1"/>
    </source>
</evidence>
<dbReference type="PRINTS" id="PR00368">
    <property type="entry name" value="FADPNR"/>
</dbReference>
<feature type="domain" description="FAD-dependent oxidoreductase 2 FAD-binding" evidence="4">
    <location>
        <begin position="9"/>
        <end position="380"/>
    </location>
</feature>
<dbReference type="InterPro" id="IPR037099">
    <property type="entry name" value="Fum_R/Succ_DH_flav-like_C_sf"/>
</dbReference>
<dbReference type="UniPathway" id="UPA00253">
    <property type="reaction ID" value="UER00326"/>
</dbReference>
<dbReference type="EMBL" id="FOES01000013">
    <property type="protein sequence ID" value="SEQ42679.1"/>
    <property type="molecule type" value="Genomic_DNA"/>
</dbReference>
<evidence type="ECO:0000256" key="2">
    <source>
        <dbReference type="ARBA" id="ARBA00023002"/>
    </source>
</evidence>
<dbReference type="InterPro" id="IPR003953">
    <property type="entry name" value="FAD-dep_OxRdtase_2_FAD-bd"/>
</dbReference>
<dbReference type="AlphaFoldDB" id="A0A1H9FXY7"/>
<dbReference type="GO" id="GO:0033765">
    <property type="term" value="F:steroid dehydrogenase activity, acting on the CH-CH group of donors"/>
    <property type="evidence" value="ECO:0007669"/>
    <property type="project" value="UniProtKB-ARBA"/>
</dbReference>
<dbReference type="STRING" id="571933.SAMN05216362_11354"/>
<dbReference type="Gene3D" id="3.50.50.60">
    <property type="entry name" value="FAD/NAD(P)-binding domain"/>
    <property type="match status" value="1"/>
</dbReference>
<dbReference type="InterPro" id="IPR027477">
    <property type="entry name" value="Succ_DH/fumarate_Rdtase_cat_sf"/>
</dbReference>
<evidence type="ECO:0000259" key="5">
    <source>
        <dbReference type="Pfam" id="PF02910"/>
    </source>
</evidence>
<keyword evidence="7" id="KW-1185">Reference proteome</keyword>
<feature type="active site" description="Proton acceptor" evidence="3">
    <location>
        <position position="281"/>
    </location>
</feature>
<evidence type="ECO:0000313" key="7">
    <source>
        <dbReference type="Proteomes" id="UP000199427"/>
    </source>
</evidence>
<dbReference type="PANTHER" id="PTHR11632:SF51">
    <property type="entry name" value="SUCCINATE DEHYDROGENASE [UBIQUINONE] FLAVOPROTEIN SUBUNIT, MITOCHONDRIAL"/>
    <property type="match status" value="1"/>
</dbReference>
<dbReference type="SUPFAM" id="SSF56425">
    <property type="entry name" value="Succinate dehydrogenase/fumarate reductase flavoprotein, catalytic domain"/>
    <property type="match status" value="1"/>
</dbReference>
<proteinExistence type="predicted"/>
<name>A0A1H9FXY7_9BACI</name>
<dbReference type="Proteomes" id="UP000199427">
    <property type="component" value="Unassembled WGS sequence"/>
</dbReference>
<keyword evidence="1" id="KW-0285">Flavoprotein</keyword>
<dbReference type="InterPro" id="IPR030664">
    <property type="entry name" value="SdhA/FrdA/AprA"/>
</dbReference>
<reference evidence="6 7" key="1">
    <citation type="submission" date="2016-10" db="EMBL/GenBank/DDBJ databases">
        <authorList>
            <person name="de Groot N.N."/>
        </authorList>
    </citation>
    <scope>NUCLEOTIDE SEQUENCE [LARGE SCALE GENOMIC DNA]</scope>
    <source>
        <strain evidence="6 7">DSM 21633</strain>
    </source>
</reference>
<evidence type="ECO:0000259" key="4">
    <source>
        <dbReference type="Pfam" id="PF00890"/>
    </source>
</evidence>
<evidence type="ECO:0000256" key="3">
    <source>
        <dbReference type="PIRSR" id="PIRSR000171-1"/>
    </source>
</evidence>
<dbReference type="SUPFAM" id="SSF46977">
    <property type="entry name" value="Succinate dehydrogenase/fumarate reductase flavoprotein C-terminal domain"/>
    <property type="match status" value="1"/>
</dbReference>
<dbReference type="Gene3D" id="3.90.700.10">
    <property type="entry name" value="Succinate dehydrogenase/fumarate reductase flavoprotein, catalytic domain"/>
    <property type="match status" value="1"/>
</dbReference>
<sequence>MAVEKIQTDVLVIGSGTAGLAAATYAALEDKQVLILDKGALGRSGSSTGAVQIAGLGDWSHEEDDTERYLEDIYTSGRGLSNPNLAKTLVHDIDQRIQDLIDWGLKLDREGDQVSVSHTSGHSLPRSVSAKKGKAGLGLLHTLRKKVTKDERITTLSDVMTIKLIKSDERVVGALVLELSTNKFFLIQSKATVLATGGAGQLYPITSNPVQSTGDGFSLGLQAGATLIDMEQVQFYPVSIIEPQSIAGLCISFYHNSKLFNNKGERFMKYYAPDTLEDATRDTLSIAIATEISEGRGPIWLDATDVIDQVKKEFSHEYQLCLDRGVDLANKRAQVGPAAHFMMGGVRIDADAKTDVEGLFAAGETAGGLHGGNRLGNNALSECLVFGARAGMNAAKLVDDVTVSILDANPIRINQYGNHRPFEIKQHIQHSMSSYVEVIRKNEGLREALNQLLNVREQLENVQISNPDVYSREIVDYIEAQHMVNTAEAIVRSALERQESRGSHYNTDYPDLTSTIKHNLVRMKNHQFQVQPEEVESSETKR</sequence>
<dbReference type="InterPro" id="IPR036188">
    <property type="entry name" value="FAD/NAD-bd_sf"/>
</dbReference>